<reference evidence="2" key="1">
    <citation type="submission" date="2019-08" db="EMBL/GenBank/DDBJ databases">
        <authorList>
            <person name="Kucharzyk K."/>
            <person name="Murdoch R.W."/>
            <person name="Higgins S."/>
            <person name="Loffler F."/>
        </authorList>
    </citation>
    <scope>NUCLEOTIDE SEQUENCE</scope>
</reference>
<comment type="caution">
    <text evidence="2">The sequence shown here is derived from an EMBL/GenBank/DDBJ whole genome shotgun (WGS) entry which is preliminary data.</text>
</comment>
<sequence>MGLPGEELISTAIEQVVAGIQTKVSQLEENRNREFLYQMKELEFYKSNYEKDLKDIFDYWFDVVRITHIMNNVNLTEQERQKYQKKYQELISVDKIARYKINTLKYGGKETGRIFAIQNKLLQDKYKGQPTEVAIYIWCKILSVLKKDILGQDIDPLDIIQVLVNDYDEHEKEILESQKYVEKLYKKTYKN</sequence>
<accession>A0A645FHS2</accession>
<dbReference type="EMBL" id="VSSQ01060492">
    <property type="protein sequence ID" value="MPN13931.1"/>
    <property type="molecule type" value="Genomic_DNA"/>
</dbReference>
<gene>
    <name evidence="2" type="ORF">SDC9_161257</name>
</gene>
<evidence type="ECO:0000313" key="2">
    <source>
        <dbReference type="EMBL" id="MPN13931.1"/>
    </source>
</evidence>
<feature type="coiled-coil region" evidence="1">
    <location>
        <begin position="66"/>
        <end position="93"/>
    </location>
</feature>
<organism evidence="2">
    <name type="scientific">bioreactor metagenome</name>
    <dbReference type="NCBI Taxonomy" id="1076179"/>
    <lineage>
        <taxon>unclassified sequences</taxon>
        <taxon>metagenomes</taxon>
        <taxon>ecological metagenomes</taxon>
    </lineage>
</organism>
<evidence type="ECO:0000256" key="1">
    <source>
        <dbReference type="SAM" id="Coils"/>
    </source>
</evidence>
<protein>
    <submittedName>
        <fullName evidence="2">Uncharacterized protein</fullName>
    </submittedName>
</protein>
<proteinExistence type="predicted"/>
<name>A0A645FHS2_9ZZZZ</name>
<keyword evidence="1" id="KW-0175">Coiled coil</keyword>
<dbReference type="AlphaFoldDB" id="A0A645FHS2"/>